<proteinExistence type="predicted"/>
<feature type="transmembrane region" description="Helical" evidence="1">
    <location>
        <begin position="21"/>
        <end position="39"/>
    </location>
</feature>
<reference evidence="3" key="2">
    <citation type="submission" date="2020-10" db="UniProtKB">
        <authorList>
            <consortium name="WormBaseParasite"/>
        </authorList>
    </citation>
    <scope>IDENTIFICATION</scope>
</reference>
<evidence type="ECO:0000313" key="2">
    <source>
        <dbReference type="Proteomes" id="UP000492821"/>
    </source>
</evidence>
<organism evidence="2 3">
    <name type="scientific">Panagrellus redivivus</name>
    <name type="common">Microworm</name>
    <dbReference type="NCBI Taxonomy" id="6233"/>
    <lineage>
        <taxon>Eukaryota</taxon>
        <taxon>Metazoa</taxon>
        <taxon>Ecdysozoa</taxon>
        <taxon>Nematoda</taxon>
        <taxon>Chromadorea</taxon>
        <taxon>Rhabditida</taxon>
        <taxon>Tylenchina</taxon>
        <taxon>Panagrolaimomorpha</taxon>
        <taxon>Panagrolaimoidea</taxon>
        <taxon>Panagrolaimidae</taxon>
        <taxon>Panagrellus</taxon>
    </lineage>
</organism>
<dbReference type="AlphaFoldDB" id="A0A7E4VSU2"/>
<keyword evidence="2" id="KW-1185">Reference proteome</keyword>
<name>A0A7E4VSU2_PANRE</name>
<sequence>MRSSKFASRAFFSRGTSSQTCVFDYVLSIALRFVFILVIDIRFSGHSNDHLLVYEVFPRDLTLKLGEVMLMIRYEELREFTLTSSICD</sequence>
<keyword evidence="1" id="KW-0472">Membrane</keyword>
<accession>A0A7E4VSU2</accession>
<protein>
    <submittedName>
        <fullName evidence="3">Secreted protein</fullName>
    </submittedName>
</protein>
<keyword evidence="1" id="KW-1133">Transmembrane helix</keyword>
<dbReference type="WBParaSite" id="Pan_g2739.t1">
    <property type="protein sequence ID" value="Pan_g2739.t1"/>
    <property type="gene ID" value="Pan_g2739"/>
</dbReference>
<evidence type="ECO:0000313" key="3">
    <source>
        <dbReference type="WBParaSite" id="Pan_g2739.t1"/>
    </source>
</evidence>
<dbReference type="Proteomes" id="UP000492821">
    <property type="component" value="Unassembled WGS sequence"/>
</dbReference>
<keyword evidence="1" id="KW-0812">Transmembrane</keyword>
<evidence type="ECO:0000256" key="1">
    <source>
        <dbReference type="SAM" id="Phobius"/>
    </source>
</evidence>
<reference evidence="2" key="1">
    <citation type="journal article" date="2013" name="Genetics">
        <title>The draft genome and transcriptome of Panagrellus redivivus are shaped by the harsh demands of a free-living lifestyle.</title>
        <authorList>
            <person name="Srinivasan J."/>
            <person name="Dillman A.R."/>
            <person name="Macchietto M.G."/>
            <person name="Heikkinen L."/>
            <person name="Lakso M."/>
            <person name="Fracchia K.M."/>
            <person name="Antoshechkin I."/>
            <person name="Mortazavi A."/>
            <person name="Wong G."/>
            <person name="Sternberg P.W."/>
        </authorList>
    </citation>
    <scope>NUCLEOTIDE SEQUENCE [LARGE SCALE GENOMIC DNA]</scope>
    <source>
        <strain evidence="2">MT8872</strain>
    </source>
</reference>